<dbReference type="GO" id="GO:0070093">
    <property type="term" value="P:negative regulation of glucagon secretion"/>
    <property type="evidence" value="ECO:0007669"/>
    <property type="project" value="TreeGrafter"/>
</dbReference>
<evidence type="ECO:0000256" key="5">
    <source>
        <dbReference type="ARBA" id="ARBA00022702"/>
    </source>
</evidence>
<reference evidence="11 12" key="1">
    <citation type="submission" date="2025-05" db="UniProtKB">
        <authorList>
            <consortium name="RefSeq"/>
        </authorList>
    </citation>
    <scope>IDENTIFICATION</scope>
</reference>
<dbReference type="RefSeq" id="XP_020668627.2">
    <property type="nucleotide sequence ID" value="XM_020812968.2"/>
</dbReference>
<dbReference type="GO" id="GO:0005615">
    <property type="term" value="C:extracellular space"/>
    <property type="evidence" value="ECO:0007669"/>
    <property type="project" value="TreeGrafter"/>
</dbReference>
<evidence type="ECO:0000313" key="13">
    <source>
        <dbReference type="RefSeq" id="XP_072855092.1"/>
    </source>
</evidence>
<dbReference type="SMART" id="SM00039">
    <property type="entry name" value="CRF"/>
    <property type="match status" value="1"/>
</dbReference>
<dbReference type="Proteomes" id="UP001652642">
    <property type="component" value="Chromosome 4"/>
</dbReference>
<accession>A0A6J0VAU3</accession>
<dbReference type="PROSITE" id="PS51257">
    <property type="entry name" value="PROKAR_LIPOPROTEIN"/>
    <property type="match status" value="1"/>
</dbReference>
<gene>
    <name evidence="11 12 13" type="primary">CRH</name>
</gene>
<protein>
    <submittedName>
        <fullName evidence="11 12">Corticoliberin</fullName>
    </submittedName>
</protein>
<dbReference type="InterPro" id="IPR003620">
    <property type="entry name" value="Urocortin_CRF"/>
</dbReference>
<dbReference type="GeneID" id="110089701"/>
<dbReference type="OrthoDB" id="9837731at2759"/>
<dbReference type="RefSeq" id="XP_020668635.2">
    <property type="nucleotide sequence ID" value="XM_020812976.2"/>
</dbReference>
<feature type="signal peptide" evidence="8">
    <location>
        <begin position="1"/>
        <end position="19"/>
    </location>
</feature>
<feature type="chain" id="PRO_5045019215" evidence="8">
    <location>
        <begin position="20"/>
        <end position="191"/>
    </location>
</feature>
<dbReference type="InterPro" id="IPR000187">
    <property type="entry name" value="CRF"/>
</dbReference>
<keyword evidence="4" id="KW-0165">Cleavage on pair of basic residues</keyword>
<evidence type="ECO:0000256" key="1">
    <source>
        <dbReference type="ARBA" id="ARBA00004613"/>
    </source>
</evidence>
<evidence type="ECO:0000256" key="4">
    <source>
        <dbReference type="ARBA" id="ARBA00022685"/>
    </source>
</evidence>
<dbReference type="PRINTS" id="PR01612">
    <property type="entry name" value="CRFFAMILY"/>
</dbReference>
<name>A0A6J0VAU3_9SAUR</name>
<evidence type="ECO:0000259" key="9">
    <source>
        <dbReference type="SMART" id="SM00039"/>
    </source>
</evidence>
<dbReference type="AlphaFoldDB" id="A0A6J0VAU3"/>
<evidence type="ECO:0000313" key="12">
    <source>
        <dbReference type="RefSeq" id="XP_020668635.2"/>
    </source>
</evidence>
<sequence length="191" mass="20621">MKTQLLVSTGILLVALLSCYECRTLSKGALSAPADGAALQPDFQEQPQSLPVLLRMGEEYFLRLGNLHKNPAAAAAASSSSSTAGSSSRHLAASASAGNFLRAAVQQLEHLQQRSLEGAAGPWDGEDDYGGSHHLHPLEEAATEKEKRSEEPRISLDLTFHLLREVLEMARAEQLAQQAHSNRKLMEIIGK</sequence>
<dbReference type="PROSITE" id="PS00511">
    <property type="entry name" value="CRF"/>
    <property type="match status" value="1"/>
</dbReference>
<dbReference type="KEGG" id="pvt:110089701"/>
<dbReference type="Gene3D" id="6.10.250.1920">
    <property type="match status" value="1"/>
</dbReference>
<evidence type="ECO:0000313" key="11">
    <source>
        <dbReference type="RefSeq" id="XP_020668627.2"/>
    </source>
</evidence>
<comment type="similarity">
    <text evidence="2">Belongs to the sauvagine/corticotropin-releasing factor/urotensin I family.</text>
</comment>
<dbReference type="GO" id="GO:0032811">
    <property type="term" value="P:negative regulation of epinephrine secretion"/>
    <property type="evidence" value="ECO:0007669"/>
    <property type="project" value="TreeGrafter"/>
</dbReference>
<evidence type="ECO:0000256" key="6">
    <source>
        <dbReference type="ARBA" id="ARBA00022729"/>
    </source>
</evidence>
<keyword evidence="6 8" id="KW-0732">Signal</keyword>
<keyword evidence="10" id="KW-1185">Reference proteome</keyword>
<dbReference type="RefSeq" id="XP_072855092.1">
    <property type="nucleotide sequence ID" value="XM_072998991.1"/>
</dbReference>
<dbReference type="GO" id="GO:0017045">
    <property type="term" value="F:corticotropin-releasing hormone activity"/>
    <property type="evidence" value="ECO:0007669"/>
    <property type="project" value="TreeGrafter"/>
</dbReference>
<evidence type="ECO:0000256" key="7">
    <source>
        <dbReference type="ARBA" id="ARBA00022815"/>
    </source>
</evidence>
<keyword evidence="7" id="KW-0027">Amidation</keyword>
<proteinExistence type="inferred from homology"/>
<feature type="domain" description="Corticotropin-releasing factor" evidence="9">
    <location>
        <begin position="150"/>
        <end position="189"/>
    </location>
</feature>
<keyword evidence="5" id="KW-0372">Hormone</keyword>
<evidence type="ECO:0000256" key="2">
    <source>
        <dbReference type="ARBA" id="ARBA00009287"/>
    </source>
</evidence>
<dbReference type="PANTHER" id="PTHR15035:SF9">
    <property type="entry name" value="CORTICOLIBERIN"/>
    <property type="match status" value="1"/>
</dbReference>
<dbReference type="PANTHER" id="PTHR15035">
    <property type="entry name" value="CORTICOLIBERIN/UROCORTIN"/>
    <property type="match status" value="1"/>
</dbReference>
<evidence type="ECO:0000256" key="3">
    <source>
        <dbReference type="ARBA" id="ARBA00022525"/>
    </source>
</evidence>
<dbReference type="CTD" id="1392"/>
<comment type="subcellular location">
    <subcellularLocation>
        <location evidence="1">Secreted</location>
    </subcellularLocation>
</comment>
<evidence type="ECO:0000313" key="10">
    <source>
        <dbReference type="Proteomes" id="UP001652642"/>
    </source>
</evidence>
<evidence type="ECO:0000256" key="8">
    <source>
        <dbReference type="SAM" id="SignalP"/>
    </source>
</evidence>
<keyword evidence="3" id="KW-0964">Secreted</keyword>
<organism evidence="10 12">
    <name type="scientific">Pogona vitticeps</name>
    <name type="common">central bearded dragon</name>
    <dbReference type="NCBI Taxonomy" id="103695"/>
    <lineage>
        <taxon>Eukaryota</taxon>
        <taxon>Metazoa</taxon>
        <taxon>Chordata</taxon>
        <taxon>Craniata</taxon>
        <taxon>Vertebrata</taxon>
        <taxon>Euteleostomi</taxon>
        <taxon>Lepidosauria</taxon>
        <taxon>Squamata</taxon>
        <taxon>Bifurcata</taxon>
        <taxon>Unidentata</taxon>
        <taxon>Episquamata</taxon>
        <taxon>Toxicofera</taxon>
        <taxon>Iguania</taxon>
        <taxon>Acrodonta</taxon>
        <taxon>Agamidae</taxon>
        <taxon>Amphibolurinae</taxon>
        <taxon>Pogona</taxon>
    </lineage>
</organism>
<dbReference type="Pfam" id="PF00473">
    <property type="entry name" value="CRF"/>
    <property type="match status" value="1"/>
</dbReference>
<dbReference type="GO" id="GO:0051464">
    <property type="term" value="P:positive regulation of cortisol secretion"/>
    <property type="evidence" value="ECO:0007669"/>
    <property type="project" value="TreeGrafter"/>
</dbReference>
<dbReference type="InterPro" id="IPR018446">
    <property type="entry name" value="Corticotropin-releasing_fac_CS"/>
</dbReference>